<name>A0A9P1G0J6_9DINO</name>
<evidence type="ECO:0000313" key="1">
    <source>
        <dbReference type="EMBL" id="CAI3995031.1"/>
    </source>
</evidence>
<dbReference type="Proteomes" id="UP001152797">
    <property type="component" value="Unassembled WGS sequence"/>
</dbReference>
<organism evidence="1">
    <name type="scientific">Cladocopium goreaui</name>
    <dbReference type="NCBI Taxonomy" id="2562237"/>
    <lineage>
        <taxon>Eukaryota</taxon>
        <taxon>Sar</taxon>
        <taxon>Alveolata</taxon>
        <taxon>Dinophyceae</taxon>
        <taxon>Suessiales</taxon>
        <taxon>Symbiodiniaceae</taxon>
        <taxon>Cladocopium</taxon>
    </lineage>
</organism>
<protein>
    <submittedName>
        <fullName evidence="1">Uncharacterized protein</fullName>
    </submittedName>
</protein>
<keyword evidence="3" id="KW-1185">Reference proteome</keyword>
<proteinExistence type="predicted"/>
<gene>
    <name evidence="1" type="ORF">C1SCF055_LOCUS21638</name>
</gene>
<reference evidence="1" key="1">
    <citation type="submission" date="2022-10" db="EMBL/GenBank/DDBJ databases">
        <authorList>
            <person name="Chen Y."/>
            <person name="Dougan E. K."/>
            <person name="Chan C."/>
            <person name="Rhodes N."/>
            <person name="Thang M."/>
        </authorList>
    </citation>
    <scope>NUCLEOTIDE SEQUENCE</scope>
</reference>
<evidence type="ECO:0000313" key="3">
    <source>
        <dbReference type="Proteomes" id="UP001152797"/>
    </source>
</evidence>
<dbReference type="AlphaFoldDB" id="A0A9P1G0J6"/>
<accession>A0A9P1G0J6</accession>
<evidence type="ECO:0000313" key="2">
    <source>
        <dbReference type="EMBL" id="CAL4782343.1"/>
    </source>
</evidence>
<reference evidence="2 3" key="2">
    <citation type="submission" date="2024-05" db="EMBL/GenBank/DDBJ databases">
        <authorList>
            <person name="Chen Y."/>
            <person name="Shah S."/>
            <person name="Dougan E. K."/>
            <person name="Thang M."/>
            <person name="Chan C."/>
        </authorList>
    </citation>
    <scope>NUCLEOTIDE SEQUENCE [LARGE SCALE GENOMIC DNA]</scope>
</reference>
<dbReference type="EMBL" id="CAMXCT010002024">
    <property type="protein sequence ID" value="CAI3995031.1"/>
    <property type="molecule type" value="Genomic_DNA"/>
</dbReference>
<sequence>MRIKIPAWFKRRFKAFAADFADSMASSYFCRIGWYLASLPASEWSVWLASRALFAKDLWIELNFCHLRHLRLCHILMGFGGTGKSRIAMTRDNGSYSDAKISGRGSVLMLLGRMSRYELGYSVSGSAQTSIAVTDSKAAKKGALITGKSLVADQMNHLLCYRTSGTQWNADSSASVSLQHCLVGAPSYASFSHSISSQASRWSLEHRSFITSSSMTARSFRKSQDHCEAGLRHRPGSECVGSLTHGCVSRWSMAQSCEHTAWKDPPAAGPWPL</sequence>
<dbReference type="EMBL" id="CAMXCT020002024">
    <property type="protein sequence ID" value="CAL1148406.1"/>
    <property type="molecule type" value="Genomic_DNA"/>
</dbReference>
<dbReference type="EMBL" id="CAMXCT030002024">
    <property type="protein sequence ID" value="CAL4782343.1"/>
    <property type="molecule type" value="Genomic_DNA"/>
</dbReference>
<comment type="caution">
    <text evidence="1">The sequence shown here is derived from an EMBL/GenBank/DDBJ whole genome shotgun (WGS) entry which is preliminary data.</text>
</comment>